<protein>
    <submittedName>
        <fullName evidence="2">Tol-Pal system beta propeller repeat protein TolB</fullName>
    </submittedName>
</protein>
<organism evidence="2">
    <name type="scientific">uncultured Gemmatimonadaceae bacterium</name>
    <dbReference type="NCBI Taxonomy" id="246130"/>
    <lineage>
        <taxon>Bacteria</taxon>
        <taxon>Pseudomonadati</taxon>
        <taxon>Gemmatimonadota</taxon>
        <taxon>Gemmatimonadia</taxon>
        <taxon>Gemmatimonadales</taxon>
        <taxon>Gemmatimonadaceae</taxon>
        <taxon>environmental samples</taxon>
    </lineage>
</organism>
<evidence type="ECO:0000256" key="1">
    <source>
        <dbReference type="SAM" id="MobiDB-lite"/>
    </source>
</evidence>
<feature type="region of interest" description="Disordered" evidence="1">
    <location>
        <begin position="1"/>
        <end position="300"/>
    </location>
</feature>
<feature type="compositionally biased region" description="Basic residues" evidence="1">
    <location>
        <begin position="247"/>
        <end position="267"/>
    </location>
</feature>
<name>A0A6J4MKG0_9BACT</name>
<feature type="compositionally biased region" description="Basic residues" evidence="1">
    <location>
        <begin position="64"/>
        <end position="81"/>
    </location>
</feature>
<proteinExistence type="predicted"/>
<feature type="non-terminal residue" evidence="2">
    <location>
        <position position="1"/>
    </location>
</feature>
<feature type="region of interest" description="Disordered" evidence="1">
    <location>
        <begin position="348"/>
        <end position="442"/>
    </location>
</feature>
<sequence length="442" mass="50728">PRRPRRRRRRRGGRAARRRRAAARHDAARREPRPQLRRGHEARRHRAADRRRERRLAPRDRRAGLRLRGPHRRGARGRAGPRARAAQLRPPVAAGRRGRRAGDRDPDRDARRAPRRGQGRRRADAQLLVPRLAARPELADGRPRRERRDGVRDHRHPRDRRDAHRLHAREPRLRGRQRRRERAPAHPGGGDRAVARVAPLGTLRRVLGLRTQRGDAGVHPRPHRELGAPGGRDAGRAQHHAGVLARREHRGLRARPRRRHRPHRRARVRELARPARHRGPRQREREPELQPRRAPPRVHLGSLRAPRGLYYRRRRHERRAADAVRVRRDVVPVEPRLVADRHLGGVPVADRGAVPDRDDLAAGPRDQAAHRRGQQRGSVLGARRAPRRLHVDAGRHATALGARRRVGSRAPTDARRGESSTGVVSVARRPIEPRRPAGRRAL</sequence>
<reference evidence="2" key="1">
    <citation type="submission" date="2020-02" db="EMBL/GenBank/DDBJ databases">
        <authorList>
            <person name="Meier V. D."/>
        </authorList>
    </citation>
    <scope>NUCLEOTIDE SEQUENCE</scope>
    <source>
        <strain evidence="2">AVDCRST_MAG11</strain>
    </source>
</reference>
<gene>
    <name evidence="2" type="ORF">AVDCRST_MAG11-4100</name>
</gene>
<feature type="compositionally biased region" description="Basic and acidic residues" evidence="1">
    <location>
        <begin position="212"/>
        <end position="226"/>
    </location>
</feature>
<feature type="compositionally biased region" description="Basic and acidic residues" evidence="1">
    <location>
        <begin position="137"/>
        <end position="152"/>
    </location>
</feature>
<dbReference type="EMBL" id="CADCTU010000875">
    <property type="protein sequence ID" value="CAA9360661.1"/>
    <property type="molecule type" value="Genomic_DNA"/>
</dbReference>
<feature type="compositionally biased region" description="Basic and acidic residues" evidence="1">
    <location>
        <begin position="23"/>
        <end position="34"/>
    </location>
</feature>
<feature type="compositionally biased region" description="Low complexity" evidence="1">
    <location>
        <begin position="200"/>
        <end position="211"/>
    </location>
</feature>
<feature type="compositionally biased region" description="Basic residues" evidence="1">
    <location>
        <begin position="153"/>
        <end position="167"/>
    </location>
</feature>
<feature type="compositionally biased region" description="Low complexity" evidence="1">
    <location>
        <begin position="82"/>
        <end position="95"/>
    </location>
</feature>
<feature type="compositionally biased region" description="Basic and acidic residues" evidence="1">
    <location>
        <begin position="100"/>
        <end position="112"/>
    </location>
</feature>
<feature type="compositionally biased region" description="Basic residues" evidence="1">
    <location>
        <begin position="1"/>
        <end position="22"/>
    </location>
</feature>
<feature type="non-terminal residue" evidence="2">
    <location>
        <position position="442"/>
    </location>
</feature>
<feature type="compositionally biased region" description="Basic and acidic residues" evidence="1">
    <location>
        <begin position="281"/>
        <end position="291"/>
    </location>
</feature>
<feature type="compositionally biased region" description="Basic residues" evidence="1">
    <location>
        <begin position="35"/>
        <end position="54"/>
    </location>
</feature>
<dbReference type="AlphaFoldDB" id="A0A6J4MKG0"/>
<evidence type="ECO:0000313" key="2">
    <source>
        <dbReference type="EMBL" id="CAA9360661.1"/>
    </source>
</evidence>
<accession>A0A6J4MKG0</accession>